<protein>
    <submittedName>
        <fullName evidence="6">Disulfide bond formation protein B</fullName>
    </submittedName>
</protein>
<dbReference type="Gene3D" id="1.20.1550.10">
    <property type="entry name" value="DsbB-like"/>
    <property type="match status" value="1"/>
</dbReference>
<feature type="transmembrane region" description="Helical" evidence="5">
    <location>
        <begin position="133"/>
        <end position="152"/>
    </location>
</feature>
<reference evidence="6 7" key="1">
    <citation type="submission" date="2021-01" db="EMBL/GenBank/DDBJ databases">
        <title>Biogeographic distribution of Paracoccus.</title>
        <authorList>
            <person name="Hollensteiner J."/>
            <person name="Leineberger J."/>
            <person name="Brinkhoff T."/>
            <person name="Daniel R."/>
        </authorList>
    </citation>
    <scope>NUCLEOTIDE SEQUENCE [LARGE SCALE GENOMIC DNA]</scope>
    <source>
        <strain evidence="6 7">LMG25392</strain>
    </source>
</reference>
<evidence type="ECO:0000313" key="6">
    <source>
        <dbReference type="EMBL" id="WCR12154.1"/>
    </source>
</evidence>
<feature type="transmembrane region" description="Helical" evidence="5">
    <location>
        <begin position="36"/>
        <end position="54"/>
    </location>
</feature>
<dbReference type="PIRSF" id="PIRSF033913">
    <property type="entry name" value="S-S_format_DsbB"/>
    <property type="match status" value="1"/>
</dbReference>
<keyword evidence="2 5" id="KW-0812">Transmembrane</keyword>
<dbReference type="InterPro" id="IPR003752">
    <property type="entry name" value="DiS_bond_form_DsbB/BdbC"/>
</dbReference>
<gene>
    <name evidence="6" type="ORF">JHW45_07450</name>
</gene>
<accession>A0ABY7SZ91</accession>
<dbReference type="SUPFAM" id="SSF158442">
    <property type="entry name" value="DsbB-like"/>
    <property type="match status" value="1"/>
</dbReference>
<evidence type="ECO:0000256" key="5">
    <source>
        <dbReference type="SAM" id="Phobius"/>
    </source>
</evidence>
<dbReference type="Proteomes" id="UP001218412">
    <property type="component" value="Chromosome"/>
</dbReference>
<evidence type="ECO:0000256" key="1">
    <source>
        <dbReference type="ARBA" id="ARBA00004141"/>
    </source>
</evidence>
<evidence type="ECO:0000256" key="3">
    <source>
        <dbReference type="ARBA" id="ARBA00022989"/>
    </source>
</evidence>
<keyword evidence="4 5" id="KW-0472">Membrane</keyword>
<dbReference type="InterPro" id="IPR023380">
    <property type="entry name" value="DsbB-like_sf"/>
</dbReference>
<organism evidence="6 7">
    <name type="scientific">Paracoccus stylophorae</name>
    <dbReference type="NCBI Taxonomy" id="659350"/>
    <lineage>
        <taxon>Bacteria</taxon>
        <taxon>Pseudomonadati</taxon>
        <taxon>Pseudomonadota</taxon>
        <taxon>Alphaproteobacteria</taxon>
        <taxon>Rhodobacterales</taxon>
        <taxon>Paracoccaceae</taxon>
        <taxon>Paracoccus</taxon>
    </lineage>
</organism>
<comment type="subcellular location">
    <subcellularLocation>
        <location evidence="1">Membrane</location>
        <topology evidence="1">Multi-pass membrane protein</topology>
    </subcellularLocation>
</comment>
<proteinExistence type="predicted"/>
<feature type="transmembrane region" description="Helical" evidence="5">
    <location>
        <begin position="61"/>
        <end position="80"/>
    </location>
</feature>
<dbReference type="Pfam" id="PF02600">
    <property type="entry name" value="DsbB"/>
    <property type="match status" value="1"/>
</dbReference>
<evidence type="ECO:0000313" key="7">
    <source>
        <dbReference type="Proteomes" id="UP001218412"/>
    </source>
</evidence>
<keyword evidence="7" id="KW-1185">Reference proteome</keyword>
<dbReference type="EMBL" id="CP067134">
    <property type="protein sequence ID" value="WCR12154.1"/>
    <property type="molecule type" value="Genomic_DNA"/>
</dbReference>
<dbReference type="InterPro" id="IPR024199">
    <property type="entry name" value="Uncharacterised_DsbB"/>
</dbReference>
<evidence type="ECO:0000256" key="4">
    <source>
        <dbReference type="ARBA" id="ARBA00023136"/>
    </source>
</evidence>
<sequence length="161" mass="16530">MTGREYGVLAGAGSAALLIGALGFQAAGYVPCELCILQRWPHVAAVAIAVLLWLTGRVRLFAVLGMVAAAVAAGLAFYHTGVEIGWWAGPAHCSGGVGDIAQLSPRAALERLQGTAVVRCDEVAWSFLGLSMAGWNAVFSAALAVIWGLAATRAADGPRKA</sequence>
<keyword evidence="3 5" id="KW-1133">Transmembrane helix</keyword>
<dbReference type="RefSeq" id="WP_272860257.1">
    <property type="nucleotide sequence ID" value="NZ_CP067134.1"/>
</dbReference>
<name>A0ABY7SZ91_9RHOB</name>
<evidence type="ECO:0000256" key="2">
    <source>
        <dbReference type="ARBA" id="ARBA00022692"/>
    </source>
</evidence>